<comment type="caution">
    <text evidence="1">The sequence shown here is derived from an EMBL/GenBank/DDBJ whole genome shotgun (WGS) entry which is preliminary data.</text>
</comment>
<gene>
    <name evidence="1" type="ORF">HMPREF1090_05124</name>
</gene>
<dbReference type="GeneID" id="57962760"/>
<dbReference type="SUPFAM" id="SSF69322">
    <property type="entry name" value="Tricorn protease domain 2"/>
    <property type="match status" value="1"/>
</dbReference>
<proteinExistence type="predicted"/>
<dbReference type="AlphaFoldDB" id="A0A0E2H3A6"/>
<name>A0A0E2H3A6_9FIRM</name>
<dbReference type="EMBL" id="AGYR01000066">
    <property type="protein sequence ID" value="ENZ07543.1"/>
    <property type="molecule type" value="Genomic_DNA"/>
</dbReference>
<dbReference type="RefSeq" id="WP_002585036.1">
    <property type="nucleotide sequence ID" value="NZ_KB850992.1"/>
</dbReference>
<dbReference type="HOGENOM" id="CLU_017193_0_0_9"/>
<dbReference type="Proteomes" id="UP000013085">
    <property type="component" value="Unassembled WGS sequence"/>
</dbReference>
<evidence type="ECO:0000313" key="2">
    <source>
        <dbReference type="Proteomes" id="UP000013085"/>
    </source>
</evidence>
<dbReference type="PATRIC" id="fig|999408.3.peg.5507"/>
<organism evidence="1 2">
    <name type="scientific">[Clostridium] clostridioforme 90A8</name>
    <dbReference type="NCBI Taxonomy" id="999408"/>
    <lineage>
        <taxon>Bacteria</taxon>
        <taxon>Bacillati</taxon>
        <taxon>Bacillota</taxon>
        <taxon>Clostridia</taxon>
        <taxon>Lachnospirales</taxon>
        <taxon>Lachnospiraceae</taxon>
        <taxon>Enterocloster</taxon>
    </lineage>
</organism>
<dbReference type="Gene3D" id="3.90.70.10">
    <property type="entry name" value="Cysteine proteinases"/>
    <property type="match status" value="1"/>
</dbReference>
<accession>A0A0E2H3A6</accession>
<reference evidence="1 2" key="1">
    <citation type="submission" date="2013-01" db="EMBL/GenBank/DDBJ databases">
        <title>The Genome Sequence of Clostridium clostridioforme 90A8.</title>
        <authorList>
            <consortium name="The Broad Institute Genome Sequencing Platform"/>
            <person name="Earl A."/>
            <person name="Ward D."/>
            <person name="Feldgarden M."/>
            <person name="Gevers D."/>
            <person name="Courvalin P."/>
            <person name="Lambert T."/>
            <person name="Walker B."/>
            <person name="Young S.K."/>
            <person name="Zeng Q."/>
            <person name="Gargeya S."/>
            <person name="Fitzgerald M."/>
            <person name="Haas B."/>
            <person name="Abouelleil A."/>
            <person name="Alvarado L."/>
            <person name="Arachchi H.M."/>
            <person name="Berlin A.M."/>
            <person name="Chapman S.B."/>
            <person name="Dewar J."/>
            <person name="Goldberg J."/>
            <person name="Griggs A."/>
            <person name="Gujja S."/>
            <person name="Hansen M."/>
            <person name="Howarth C."/>
            <person name="Imamovic A."/>
            <person name="Larimer J."/>
            <person name="McCowan C."/>
            <person name="Murphy C."/>
            <person name="Neiman D."/>
            <person name="Pearson M."/>
            <person name="Priest M."/>
            <person name="Roberts A."/>
            <person name="Saif S."/>
            <person name="Shea T."/>
            <person name="Sisk P."/>
            <person name="Sykes S."/>
            <person name="Wortman J."/>
            <person name="Nusbaum C."/>
            <person name="Birren B."/>
        </authorList>
    </citation>
    <scope>NUCLEOTIDE SEQUENCE [LARGE SCALE GENOMIC DNA]</scope>
    <source>
        <strain evidence="1 2">90A8</strain>
    </source>
</reference>
<protein>
    <submittedName>
        <fullName evidence="1">Uncharacterized protein</fullName>
    </submittedName>
</protein>
<sequence>MKKILQKAGILFLIFIGALVVYFISARNTMEKESAVYTSMEEPSLPVVYTQLGGQEINCLHGYMQDMGNQAARESISVLPEDRGLHIRIQEYGNTVTGISYEVRNLTMDRLVERTEVEDWDSGDGSVSAVLPIQNLLARNETYLLSITVSTGEKELHYYTRIMWPDNTYASDMVRLAGEFTRKSLDYNQARDLVSYLETNDTEDNSSLGHVTIRANFSHLTWDGLDVEMVGEPQVTLQEFDGIMGQIQIRYQVAINEEDGTRSLVDAVDNFTMKWNEQRIYLMNYERNANEVFDGGHQSFSGKKILLGITNDNKVRMMKSPKSKYVAFKTGGDLWCYDYDDKQAVCVFSFRSNSDDGVRSGYDRHDIKILSMQDDGAMDFLVYGYMNRGKYEGRMGVVFYHYDKEQDTVQEKFFLPASESYDMVKADIDKLSYLSENDMMYIMLQGTVYGIDLKSNESLVVAQGLTEGSYAVSGDASRFAWQEGQNLYESEKVHVMDFNTSQKQEIVGEVNDYVRVLGFVGNDLIYGLSSSKDKWIVNGRMKGMPMYAMYIVDTQMRVESEYRKDGIYITDVVAQDGRIHLKRLVPLGENQYLYQNEDTIVCNQRVEKDPLEGIGWFASQDKGKVYFVQSDSEINGDKVRTSAPKAFSYEYTSVLDTGSAASSSSDNSMVFKAYGGGHYIGSSRNFSQAVEMAYGQMGYVTDSSQHIVWDRINRQPIRNIKSPVDEARKVTKYLDSFNGSRVYEDGLILIDAGGCSLIQMLYYIDKGIPVIAYVESGQYVLLSGYDQYNVTLYDPQTQETQKMGLNDATEYFKNLQNDFLCALAVE</sequence>
<evidence type="ECO:0000313" key="1">
    <source>
        <dbReference type="EMBL" id="ENZ07543.1"/>
    </source>
</evidence>